<proteinExistence type="predicted"/>
<reference evidence="1 2" key="1">
    <citation type="submission" date="2013-02" db="EMBL/GenBank/DDBJ databases">
        <authorList>
            <person name="Fiebig A."/>
            <person name="Goeker M."/>
            <person name="Klenk H.-P.P."/>
        </authorList>
    </citation>
    <scope>NUCLEOTIDE SEQUENCE [LARGE SCALE GENOMIC DNA]</scope>
    <source>
        <strain evidence="1 2">DSM 19309</strain>
    </source>
</reference>
<comment type="caution">
    <text evidence="1">The sequence shown here is derived from an EMBL/GenBank/DDBJ whole genome shotgun (WGS) entry which is preliminary data.</text>
</comment>
<dbReference type="Gene3D" id="2.60.120.200">
    <property type="match status" value="1"/>
</dbReference>
<accession>A0A017HQL4</accession>
<evidence type="ECO:0000313" key="2">
    <source>
        <dbReference type="Proteomes" id="UP000019666"/>
    </source>
</evidence>
<dbReference type="AlphaFoldDB" id="A0A017HQL4"/>
<dbReference type="HOGENOM" id="CLU_2059683_0_0_5"/>
<dbReference type="STRING" id="442562.Rumeso_01548"/>
<gene>
    <name evidence="1" type="ORF">Rumeso_01548</name>
</gene>
<protein>
    <submittedName>
        <fullName evidence="1">Arabinan endo-1,5-alpha-L-arabinosidase A</fullName>
    </submittedName>
</protein>
<keyword evidence="2" id="KW-1185">Reference proteome</keyword>
<dbReference type="RefSeq" id="WP_037277048.1">
    <property type="nucleotide sequence ID" value="NZ_KK088521.1"/>
</dbReference>
<dbReference type="Proteomes" id="UP000019666">
    <property type="component" value="Unassembled WGS sequence"/>
</dbReference>
<dbReference type="EMBL" id="AOSK01000041">
    <property type="protein sequence ID" value="EYD76590.1"/>
    <property type="molecule type" value="Genomic_DNA"/>
</dbReference>
<evidence type="ECO:0000313" key="1">
    <source>
        <dbReference type="EMBL" id="EYD76590.1"/>
    </source>
</evidence>
<name>A0A017HQL4_9RHOB</name>
<organism evidence="1 2">
    <name type="scientific">Rubellimicrobium mesophilum DSM 19309</name>
    <dbReference type="NCBI Taxonomy" id="442562"/>
    <lineage>
        <taxon>Bacteria</taxon>
        <taxon>Pseudomonadati</taxon>
        <taxon>Pseudomonadota</taxon>
        <taxon>Alphaproteobacteria</taxon>
        <taxon>Rhodobacterales</taxon>
        <taxon>Roseobacteraceae</taxon>
        <taxon>Rubellimicrobium</taxon>
    </lineage>
</organism>
<sequence length="119" mass="12967">MLYGDDDDYLKLVVLSAGATRQTEFGREMGAVPEGWPRYGSSVVGPPGEEWTWLRLEVRRGEDGEKVTALTSRDGVDWARGATWTHRLGGGMRIGLVAMGGPGGFPAQFDHLRVHRPGA</sequence>